<dbReference type="RefSeq" id="WP_161766344.1">
    <property type="nucleotide sequence ID" value="NZ_JAAATW010000001.1"/>
</dbReference>
<evidence type="ECO:0000313" key="3">
    <source>
        <dbReference type="Proteomes" id="UP001517376"/>
    </source>
</evidence>
<gene>
    <name evidence="2" type="ORF">GU920_07775</name>
</gene>
<accession>A0ABW9Y6I4</accession>
<dbReference type="Proteomes" id="UP001517376">
    <property type="component" value="Unassembled WGS sequence"/>
</dbReference>
<feature type="chain" id="PRO_5046560607" evidence="1">
    <location>
        <begin position="20"/>
        <end position="148"/>
    </location>
</feature>
<keyword evidence="3" id="KW-1185">Reference proteome</keyword>
<dbReference type="EMBL" id="JAAATW010000001">
    <property type="protein sequence ID" value="NBE07430.1"/>
    <property type="molecule type" value="Genomic_DNA"/>
</dbReference>
<sequence length="148" mass="16121">MTLRRGLALCALLATPAQADFIDTTWTVTAFTGEAWFIDPDALTGATQYFEAGFAEGAFYGCDFAGQSATYTSYDPAAFFENPEFAAFAALEDTRLTGASTLYVHRITCEGQGDPAARRVLYPFVTTDGRDVAFYPFEGGIFTLEPDR</sequence>
<feature type="signal peptide" evidence="1">
    <location>
        <begin position="1"/>
        <end position="19"/>
    </location>
</feature>
<keyword evidence="1" id="KW-0732">Signal</keyword>
<name>A0ABW9Y6I4_9RHOB</name>
<evidence type="ECO:0000313" key="2">
    <source>
        <dbReference type="EMBL" id="NBE07430.1"/>
    </source>
</evidence>
<protein>
    <submittedName>
        <fullName evidence="2">Uncharacterized protein</fullName>
    </submittedName>
</protein>
<organism evidence="2 3">
    <name type="scientific">Paragemmobacter ruber</name>
    <dbReference type="NCBI Taxonomy" id="1985673"/>
    <lineage>
        <taxon>Bacteria</taxon>
        <taxon>Pseudomonadati</taxon>
        <taxon>Pseudomonadota</taxon>
        <taxon>Alphaproteobacteria</taxon>
        <taxon>Rhodobacterales</taxon>
        <taxon>Paracoccaceae</taxon>
        <taxon>Paragemmobacter</taxon>
    </lineage>
</organism>
<comment type="caution">
    <text evidence="2">The sequence shown here is derived from an EMBL/GenBank/DDBJ whole genome shotgun (WGS) entry which is preliminary data.</text>
</comment>
<reference evidence="3" key="1">
    <citation type="submission" date="2020-01" db="EMBL/GenBank/DDBJ databases">
        <title>Sphingomonas sp. strain CSW-10.</title>
        <authorList>
            <person name="Chen W.-M."/>
        </authorList>
    </citation>
    <scope>NUCLEOTIDE SEQUENCE [LARGE SCALE GENOMIC DNA]</scope>
    <source>
        <strain evidence="3">CCP-1</strain>
    </source>
</reference>
<proteinExistence type="predicted"/>
<evidence type="ECO:0000256" key="1">
    <source>
        <dbReference type="SAM" id="SignalP"/>
    </source>
</evidence>